<evidence type="ECO:0000256" key="2">
    <source>
        <dbReference type="ARBA" id="ARBA00001947"/>
    </source>
</evidence>
<dbReference type="InterPro" id="IPR001930">
    <property type="entry name" value="Peptidase_M1"/>
</dbReference>
<keyword evidence="7" id="KW-0479">Metal-binding</keyword>
<evidence type="ECO:0000313" key="15">
    <source>
        <dbReference type="EMBL" id="QUF02247.1"/>
    </source>
</evidence>
<sequence>MSLTVPLRGKLATGVALASSLLLLSGVAGAAAPGAPGIGDPYFPKAGNGGYDVSHYDIRLKYEPGTDRLSGTTTVLARTTEELSAFNLDFLLDVTSVRVNNRVAAHSGTPDGELTVTPGVVLPAGTELTIVVAYSDVPSRHAVDGFTGWKRTPDGALAIDQPDIAPWWFPSDNHPRDKATFDVSVAVPDGVEVLSNGLYQGTVKQIDGWTRWRWRELEPQATYLAFVAIGQFEVRHSLAPSGQASVTAYSERLGADGPAARASVERTPEVVEFLEGSFGPYPFTGVGGVVAPGIGFALENQTRPTYDGGFFRRGANTYVVAHEIAHQWFGDSVSVRGWRDIWLNEGFASYAEFLWSEHTGEGTAAENADYLYGLYPADDPFWTVLPGEPGAGAIFDGAVYDRGAMAVHAVRTAVGDEAFFAVLKRWTAQERFGDATIEDFQALAESVSGVDLDEVLRVWLFTPAKPATGPGHWGYAADSANVAGTAGPVEAAGSAGAARVVAEPKSRQKIVETHALLSRGE</sequence>
<name>A0AA45L2Q3_9PSEU</name>
<feature type="chain" id="PRO_5041270918" description="Aminopeptidase N" evidence="13">
    <location>
        <begin position="31"/>
        <end position="521"/>
    </location>
</feature>
<dbReference type="GO" id="GO:0008270">
    <property type="term" value="F:zinc ion binding"/>
    <property type="evidence" value="ECO:0007669"/>
    <property type="project" value="InterPro"/>
</dbReference>
<dbReference type="PANTHER" id="PTHR11533">
    <property type="entry name" value="PROTEASE M1 ZINC METALLOPROTEASE"/>
    <property type="match status" value="1"/>
</dbReference>
<protein>
    <recommendedName>
        <fullName evidence="5">Aminopeptidase N</fullName>
        <ecNumber evidence="4">3.4.11.2</ecNumber>
    </recommendedName>
    <alternativeName>
        <fullName evidence="11">Alanine aminopeptidase</fullName>
    </alternativeName>
    <alternativeName>
        <fullName evidence="12">Lysyl aminopeptidase</fullName>
    </alternativeName>
</protein>
<dbReference type="CDD" id="cd09603">
    <property type="entry name" value="M1_APN_like"/>
    <property type="match status" value="1"/>
</dbReference>
<reference evidence="15" key="1">
    <citation type="submission" date="2021-04" db="EMBL/GenBank/DDBJ databases">
        <title>Genomic sequence of Actinosynnema pretiosum subsp. pretiosum ATCC 31280 (C-14919).</title>
        <authorList>
            <person name="Bai L."/>
            <person name="Wang X."/>
            <person name="Xiao Y."/>
        </authorList>
    </citation>
    <scope>NUCLEOTIDE SEQUENCE</scope>
    <source>
        <strain evidence="15">ATCC 31280</strain>
    </source>
</reference>
<dbReference type="Proteomes" id="UP000677152">
    <property type="component" value="Chromosome"/>
</dbReference>
<dbReference type="GO" id="GO:0008237">
    <property type="term" value="F:metallopeptidase activity"/>
    <property type="evidence" value="ECO:0007669"/>
    <property type="project" value="UniProtKB-KW"/>
</dbReference>
<dbReference type="GO" id="GO:0016285">
    <property type="term" value="F:alanyl aminopeptidase activity"/>
    <property type="evidence" value="ECO:0007669"/>
    <property type="project" value="UniProtKB-EC"/>
</dbReference>
<evidence type="ECO:0000256" key="4">
    <source>
        <dbReference type="ARBA" id="ARBA00012564"/>
    </source>
</evidence>
<dbReference type="EC" id="3.4.11.2" evidence="4"/>
<proteinExistence type="inferred from homology"/>
<dbReference type="PRINTS" id="PR00756">
    <property type="entry name" value="ALADIPTASE"/>
</dbReference>
<evidence type="ECO:0000313" key="16">
    <source>
        <dbReference type="Proteomes" id="UP000677152"/>
    </source>
</evidence>
<evidence type="ECO:0000256" key="11">
    <source>
        <dbReference type="ARBA" id="ARBA00029811"/>
    </source>
</evidence>
<evidence type="ECO:0000256" key="1">
    <source>
        <dbReference type="ARBA" id="ARBA00000098"/>
    </source>
</evidence>
<evidence type="ECO:0000256" key="10">
    <source>
        <dbReference type="ARBA" id="ARBA00023049"/>
    </source>
</evidence>
<evidence type="ECO:0000256" key="3">
    <source>
        <dbReference type="ARBA" id="ARBA00010136"/>
    </source>
</evidence>
<evidence type="ECO:0000256" key="6">
    <source>
        <dbReference type="ARBA" id="ARBA00022670"/>
    </source>
</evidence>
<comment type="cofactor">
    <cofactor evidence="2">
        <name>Zn(2+)</name>
        <dbReference type="ChEBI" id="CHEBI:29105"/>
    </cofactor>
</comment>
<evidence type="ECO:0000256" key="13">
    <source>
        <dbReference type="SAM" id="SignalP"/>
    </source>
</evidence>
<dbReference type="EMBL" id="CP073249">
    <property type="protein sequence ID" value="QUF02247.1"/>
    <property type="molecule type" value="Genomic_DNA"/>
</dbReference>
<accession>A0AA45L2Q3</accession>
<evidence type="ECO:0000259" key="14">
    <source>
        <dbReference type="Pfam" id="PF01433"/>
    </source>
</evidence>
<feature type="signal peptide" evidence="13">
    <location>
        <begin position="1"/>
        <end position="30"/>
    </location>
</feature>
<dbReference type="PANTHER" id="PTHR11533:SF297">
    <property type="entry name" value="AMINOPEPTIDASE N"/>
    <property type="match status" value="1"/>
</dbReference>
<evidence type="ECO:0000256" key="9">
    <source>
        <dbReference type="ARBA" id="ARBA00022833"/>
    </source>
</evidence>
<evidence type="ECO:0000256" key="12">
    <source>
        <dbReference type="ARBA" id="ARBA00031533"/>
    </source>
</evidence>
<evidence type="ECO:0000256" key="8">
    <source>
        <dbReference type="ARBA" id="ARBA00022801"/>
    </source>
</evidence>
<dbReference type="Pfam" id="PF01433">
    <property type="entry name" value="Peptidase_M1"/>
    <property type="match status" value="1"/>
</dbReference>
<dbReference type="SUPFAM" id="SSF63737">
    <property type="entry name" value="Leukotriene A4 hydrolase N-terminal domain"/>
    <property type="match status" value="1"/>
</dbReference>
<comment type="similarity">
    <text evidence="3">Belongs to the peptidase M1 family.</text>
</comment>
<dbReference type="SUPFAM" id="SSF55486">
    <property type="entry name" value="Metalloproteases ('zincins'), catalytic domain"/>
    <property type="match status" value="1"/>
</dbReference>
<keyword evidence="9" id="KW-0862">Zinc</keyword>
<comment type="catalytic activity">
    <reaction evidence="1">
        <text>Release of an N-terminal amino acid, Xaa-|-Yaa- from a peptide, amide or arylamide. Xaa is preferably Ala, but may be most amino acids including Pro (slow action). When a terminal hydrophobic residue is followed by a prolyl residue, the two may be released as an intact Xaa-Pro dipeptide.</text>
        <dbReference type="EC" id="3.4.11.2"/>
    </reaction>
</comment>
<dbReference type="Gene3D" id="2.60.40.1730">
    <property type="entry name" value="tricorn interacting facor f3 domain"/>
    <property type="match status" value="1"/>
</dbReference>
<keyword evidence="10" id="KW-0482">Metalloprotease</keyword>
<dbReference type="InterPro" id="IPR042097">
    <property type="entry name" value="Aminopeptidase_N-like_N_sf"/>
</dbReference>
<dbReference type="InterPro" id="IPR027268">
    <property type="entry name" value="Peptidase_M4/M1_CTD_sf"/>
</dbReference>
<evidence type="ECO:0000256" key="7">
    <source>
        <dbReference type="ARBA" id="ARBA00022723"/>
    </source>
</evidence>
<keyword evidence="6" id="KW-0645">Protease</keyword>
<feature type="domain" description="Peptidase M1 membrane alanine aminopeptidase" evidence="14">
    <location>
        <begin position="316"/>
        <end position="459"/>
    </location>
</feature>
<keyword evidence="13" id="KW-0732">Signal</keyword>
<dbReference type="GO" id="GO:0006508">
    <property type="term" value="P:proteolysis"/>
    <property type="evidence" value="ECO:0007669"/>
    <property type="project" value="UniProtKB-KW"/>
</dbReference>
<dbReference type="InterPro" id="IPR014782">
    <property type="entry name" value="Peptidase_M1_dom"/>
</dbReference>
<evidence type="ECO:0000256" key="5">
    <source>
        <dbReference type="ARBA" id="ARBA00015611"/>
    </source>
</evidence>
<organism evidence="15 16">
    <name type="scientific">Actinosynnema pretiosum subsp. pretiosum</name>
    <dbReference type="NCBI Taxonomy" id="103721"/>
    <lineage>
        <taxon>Bacteria</taxon>
        <taxon>Bacillati</taxon>
        <taxon>Actinomycetota</taxon>
        <taxon>Actinomycetes</taxon>
        <taxon>Pseudonocardiales</taxon>
        <taxon>Pseudonocardiaceae</taxon>
        <taxon>Actinosynnema</taxon>
    </lineage>
</organism>
<dbReference type="Gene3D" id="1.10.390.10">
    <property type="entry name" value="Neutral Protease Domain 2"/>
    <property type="match status" value="1"/>
</dbReference>
<keyword evidence="8" id="KW-0378">Hydrolase</keyword>
<dbReference type="InterPro" id="IPR050344">
    <property type="entry name" value="Peptidase_M1_aminopeptidases"/>
</dbReference>
<dbReference type="AlphaFoldDB" id="A0AA45L2Q3"/>
<gene>
    <name evidence="15" type="ORF">KCV87_22470</name>
</gene>